<evidence type="ECO:0000256" key="8">
    <source>
        <dbReference type="RuleBase" id="RU000304"/>
    </source>
</evidence>
<gene>
    <name evidence="12" type="primary">LOC106474367</name>
</gene>
<feature type="domain" description="Protein kinase" evidence="10">
    <location>
        <begin position="45"/>
        <end position="328"/>
    </location>
</feature>
<sequence length="431" mass="48459">TLKKSLTVSEPEPIPQKSQHKKRNKKKKRKSGCNFGACNFADLYQFTGGILGEGAYATVRNSVNLNSGIEYAVKVIQKKPGNSRTRVFKEIETFYHCQGHPNIIQLIEYFEEDDSFYLVFEKVRGGPLLTHLEKRICFTEHEASLVLRDVASALKFLHHKGIAHRDLKPENLLCYSEDEVCPVKICDFDLGSGIVLGSRTPVSTPELLTPVGSIEFMAPEVVEVFNGEATPYDKRCDMWSLGVIMYILLCGYPPFYGRCGSDCGWEQGKYCEACQDMLFSCIQDGCYDFPEKEWAYVSQEAKDLISHLLVKDANQRYTADMVLQHPWVVLGGSIKPLETPSVLRKNNSAKDLAVFAESANAVKRLVMHQMNLSVEINQPQYLEENEEDAKFYISSSPPFTDSSPPAFYLLPPSDIMSTQQRVGNPSFSLGL</sequence>
<dbReference type="PROSITE" id="PS50011">
    <property type="entry name" value="PROTEIN_KINASE_DOM"/>
    <property type="match status" value="1"/>
</dbReference>
<dbReference type="SUPFAM" id="SSF56112">
    <property type="entry name" value="Protein kinase-like (PK-like)"/>
    <property type="match status" value="1"/>
</dbReference>
<evidence type="ECO:0000256" key="9">
    <source>
        <dbReference type="SAM" id="MobiDB-lite"/>
    </source>
</evidence>
<feature type="region of interest" description="Disordered" evidence="9">
    <location>
        <begin position="1"/>
        <end position="31"/>
    </location>
</feature>
<dbReference type="Pfam" id="PF00069">
    <property type="entry name" value="Pkinase"/>
    <property type="match status" value="1"/>
</dbReference>
<dbReference type="InterPro" id="IPR011009">
    <property type="entry name" value="Kinase-like_dom_sf"/>
</dbReference>
<keyword evidence="11" id="KW-1185">Reference proteome</keyword>
<dbReference type="PROSITE" id="PS00108">
    <property type="entry name" value="PROTEIN_KINASE_ST"/>
    <property type="match status" value="1"/>
</dbReference>
<dbReference type="SMART" id="SM00220">
    <property type="entry name" value="S_TKc"/>
    <property type="match status" value="1"/>
</dbReference>
<dbReference type="Gene3D" id="1.10.510.10">
    <property type="entry name" value="Transferase(Phosphotransferase) domain 1"/>
    <property type="match status" value="1"/>
</dbReference>
<dbReference type="GeneID" id="106474367"/>
<evidence type="ECO:0000256" key="6">
    <source>
        <dbReference type="ARBA" id="ARBA00022840"/>
    </source>
</evidence>
<feature type="non-terminal residue" evidence="12">
    <location>
        <position position="1"/>
    </location>
</feature>
<evidence type="ECO:0000256" key="3">
    <source>
        <dbReference type="ARBA" id="ARBA00022679"/>
    </source>
</evidence>
<feature type="compositionally biased region" description="Basic residues" evidence="9">
    <location>
        <begin position="18"/>
        <end position="31"/>
    </location>
</feature>
<dbReference type="InterPro" id="IPR000719">
    <property type="entry name" value="Prot_kinase_dom"/>
</dbReference>
<keyword evidence="4 7" id="KW-0547">Nucleotide-binding</keyword>
<dbReference type="InterPro" id="IPR017441">
    <property type="entry name" value="Protein_kinase_ATP_BS"/>
</dbReference>
<evidence type="ECO:0000313" key="11">
    <source>
        <dbReference type="Proteomes" id="UP000694941"/>
    </source>
</evidence>
<evidence type="ECO:0000259" key="10">
    <source>
        <dbReference type="PROSITE" id="PS50011"/>
    </source>
</evidence>
<dbReference type="Proteomes" id="UP000694941">
    <property type="component" value="Unplaced"/>
</dbReference>
<dbReference type="PANTHER" id="PTHR24349">
    <property type="entry name" value="SERINE/THREONINE-PROTEIN KINASE"/>
    <property type="match status" value="1"/>
</dbReference>
<keyword evidence="2 8" id="KW-0723">Serine/threonine-protein kinase</keyword>
<comment type="similarity">
    <text evidence="1">Belongs to the protein kinase superfamily. CAMK Ser/Thr protein kinase family.</text>
</comment>
<dbReference type="Gene3D" id="3.30.200.20">
    <property type="entry name" value="Phosphorylase Kinase, domain 1"/>
    <property type="match status" value="1"/>
</dbReference>
<evidence type="ECO:0000313" key="12">
    <source>
        <dbReference type="RefSeq" id="XP_013790512.2"/>
    </source>
</evidence>
<evidence type="ECO:0000256" key="4">
    <source>
        <dbReference type="ARBA" id="ARBA00022741"/>
    </source>
</evidence>
<dbReference type="PROSITE" id="PS00107">
    <property type="entry name" value="PROTEIN_KINASE_ATP"/>
    <property type="match status" value="1"/>
</dbReference>
<organism evidence="11 12">
    <name type="scientific">Limulus polyphemus</name>
    <name type="common">Atlantic horseshoe crab</name>
    <dbReference type="NCBI Taxonomy" id="6850"/>
    <lineage>
        <taxon>Eukaryota</taxon>
        <taxon>Metazoa</taxon>
        <taxon>Ecdysozoa</taxon>
        <taxon>Arthropoda</taxon>
        <taxon>Chelicerata</taxon>
        <taxon>Merostomata</taxon>
        <taxon>Xiphosura</taxon>
        <taxon>Limulidae</taxon>
        <taxon>Limulus</taxon>
    </lineage>
</organism>
<evidence type="ECO:0000256" key="1">
    <source>
        <dbReference type="ARBA" id="ARBA00006692"/>
    </source>
</evidence>
<feature type="binding site" evidence="7">
    <location>
        <position position="74"/>
    </location>
    <ligand>
        <name>ATP</name>
        <dbReference type="ChEBI" id="CHEBI:30616"/>
    </ligand>
</feature>
<protein>
    <submittedName>
        <fullName evidence="12">MAP kinase-interacting serine/threonine-protein kinase 1-like</fullName>
    </submittedName>
</protein>
<evidence type="ECO:0000256" key="5">
    <source>
        <dbReference type="ARBA" id="ARBA00022777"/>
    </source>
</evidence>
<dbReference type="InterPro" id="IPR050205">
    <property type="entry name" value="CDPK_Ser/Thr_kinases"/>
</dbReference>
<accession>A0ABM1BXF8</accession>
<reference evidence="12" key="1">
    <citation type="submission" date="2025-08" db="UniProtKB">
        <authorList>
            <consortium name="RefSeq"/>
        </authorList>
    </citation>
    <scope>IDENTIFICATION</scope>
    <source>
        <tissue evidence="12">Muscle</tissue>
    </source>
</reference>
<keyword evidence="3" id="KW-0808">Transferase</keyword>
<keyword evidence="5" id="KW-0418">Kinase</keyword>
<dbReference type="RefSeq" id="XP_013790512.2">
    <property type="nucleotide sequence ID" value="XM_013935058.2"/>
</dbReference>
<dbReference type="InterPro" id="IPR008271">
    <property type="entry name" value="Ser/Thr_kinase_AS"/>
</dbReference>
<evidence type="ECO:0000256" key="2">
    <source>
        <dbReference type="ARBA" id="ARBA00022527"/>
    </source>
</evidence>
<evidence type="ECO:0000256" key="7">
    <source>
        <dbReference type="PROSITE-ProRule" id="PRU10141"/>
    </source>
</evidence>
<proteinExistence type="inferred from homology"/>
<name>A0ABM1BXF8_LIMPO</name>
<keyword evidence="6 7" id="KW-0067">ATP-binding</keyword>